<reference evidence="1 2" key="1">
    <citation type="submission" date="2019-08" db="EMBL/GenBank/DDBJ databases">
        <authorList>
            <person name="Peeters C."/>
        </authorList>
    </citation>
    <scope>NUCLEOTIDE SEQUENCE [LARGE SCALE GENOMIC DNA]</scope>
    <source>
        <strain evidence="1 2">LMG 31107</strain>
    </source>
</reference>
<protein>
    <submittedName>
        <fullName evidence="1">Uncharacterized protein</fullName>
    </submittedName>
</protein>
<dbReference type="AlphaFoldDB" id="A0A5E4VNG1"/>
<gene>
    <name evidence="1" type="ORF">PCE31107_02719</name>
</gene>
<name>A0A5E4VNG1_9BURK</name>
<sequence>MSLNTLRVTFRRIVGCPEKIILKLQFKIVFSLLDYSFLRINSFPVPFEISLHR</sequence>
<accession>A0A5E4VNG1</accession>
<dbReference type="EMBL" id="CABPRY010000005">
    <property type="protein sequence ID" value="VVE12560.1"/>
    <property type="molecule type" value="Genomic_DNA"/>
</dbReference>
<evidence type="ECO:0000313" key="1">
    <source>
        <dbReference type="EMBL" id="VVE12560.1"/>
    </source>
</evidence>
<proteinExistence type="predicted"/>
<organism evidence="1 2">
    <name type="scientific">Pandoraea cepalis</name>
    <dbReference type="NCBI Taxonomy" id="2508294"/>
    <lineage>
        <taxon>Bacteria</taxon>
        <taxon>Pseudomonadati</taxon>
        <taxon>Pseudomonadota</taxon>
        <taxon>Betaproteobacteria</taxon>
        <taxon>Burkholderiales</taxon>
        <taxon>Burkholderiaceae</taxon>
        <taxon>Pandoraea</taxon>
    </lineage>
</organism>
<evidence type="ECO:0000313" key="2">
    <source>
        <dbReference type="Proteomes" id="UP000396788"/>
    </source>
</evidence>
<dbReference type="Proteomes" id="UP000396788">
    <property type="component" value="Unassembled WGS sequence"/>
</dbReference>